<organism evidence="5">
    <name type="scientific">Streptomyces tabacisoli</name>
    <dbReference type="NCBI Taxonomy" id="3156398"/>
    <lineage>
        <taxon>Bacteria</taxon>
        <taxon>Bacillati</taxon>
        <taxon>Actinomycetota</taxon>
        <taxon>Actinomycetes</taxon>
        <taxon>Kitasatosporales</taxon>
        <taxon>Streptomycetaceae</taxon>
        <taxon>Streptomyces</taxon>
    </lineage>
</organism>
<dbReference type="CDD" id="cd00198">
    <property type="entry name" value="vWFA"/>
    <property type="match status" value="1"/>
</dbReference>
<dbReference type="InterPro" id="IPR036465">
    <property type="entry name" value="vWFA_dom_sf"/>
</dbReference>
<protein>
    <recommendedName>
        <fullName evidence="4">VWFA domain-containing protein</fullName>
    </recommendedName>
</protein>
<feature type="region of interest" description="Disordered" evidence="1">
    <location>
        <begin position="746"/>
        <end position="791"/>
    </location>
</feature>
<dbReference type="RefSeq" id="WP_353943808.1">
    <property type="nucleotide sequence ID" value="NZ_CP159534.1"/>
</dbReference>
<reference evidence="5" key="1">
    <citation type="submission" date="2024-06" db="EMBL/GenBank/DDBJ databases">
        <title>Streptomyces sp. strain HUAS MG91 genome sequences.</title>
        <authorList>
            <person name="Mo P."/>
        </authorList>
    </citation>
    <scope>NUCLEOTIDE SEQUENCE</scope>
    <source>
        <strain evidence="5">HUAS MG91</strain>
    </source>
</reference>
<name>A0AAU8IUU3_9ACTN</name>
<gene>
    <name evidence="5" type="ORF">ABII15_20715</name>
</gene>
<dbReference type="Pfam" id="PF19403">
    <property type="entry name" value="SpaA_2"/>
    <property type="match status" value="1"/>
</dbReference>
<dbReference type="PROSITE" id="PS50234">
    <property type="entry name" value="VWFA"/>
    <property type="match status" value="1"/>
</dbReference>
<keyword evidence="2" id="KW-1133">Transmembrane helix</keyword>
<accession>A0AAU8IUU3</accession>
<feature type="domain" description="VWFA" evidence="4">
    <location>
        <begin position="200"/>
        <end position="411"/>
    </location>
</feature>
<evidence type="ECO:0000256" key="1">
    <source>
        <dbReference type="SAM" id="MobiDB-lite"/>
    </source>
</evidence>
<keyword evidence="2" id="KW-0472">Membrane</keyword>
<dbReference type="EMBL" id="CP159534">
    <property type="protein sequence ID" value="XCJ72232.1"/>
    <property type="molecule type" value="Genomic_DNA"/>
</dbReference>
<dbReference type="KEGG" id="stac:ABII15_20715"/>
<evidence type="ECO:0000256" key="3">
    <source>
        <dbReference type="SAM" id="SignalP"/>
    </source>
</evidence>
<dbReference type="SUPFAM" id="SSF53300">
    <property type="entry name" value="vWA-like"/>
    <property type="match status" value="1"/>
</dbReference>
<dbReference type="InterPro" id="IPR045826">
    <property type="entry name" value="SpaA_PFL_dom_2"/>
</dbReference>
<evidence type="ECO:0000313" key="5">
    <source>
        <dbReference type="EMBL" id="XCJ72232.1"/>
    </source>
</evidence>
<feature type="region of interest" description="Disordered" evidence="1">
    <location>
        <begin position="435"/>
        <end position="457"/>
    </location>
</feature>
<feature type="transmembrane region" description="Helical" evidence="2">
    <location>
        <begin position="798"/>
        <end position="818"/>
    </location>
</feature>
<proteinExistence type="predicted"/>
<keyword evidence="3" id="KW-0732">Signal</keyword>
<evidence type="ECO:0000259" key="4">
    <source>
        <dbReference type="PROSITE" id="PS50234"/>
    </source>
</evidence>
<feature type="signal peptide" evidence="3">
    <location>
        <begin position="1"/>
        <end position="34"/>
    </location>
</feature>
<keyword evidence="2" id="KW-0812">Transmembrane</keyword>
<dbReference type="Gene3D" id="3.40.50.410">
    <property type="entry name" value="von Willebrand factor, type A domain"/>
    <property type="match status" value="1"/>
</dbReference>
<feature type="chain" id="PRO_5043717327" description="VWFA domain-containing protein" evidence="3">
    <location>
        <begin position="35"/>
        <end position="824"/>
    </location>
</feature>
<dbReference type="InterPro" id="IPR002035">
    <property type="entry name" value="VWF_A"/>
</dbReference>
<dbReference type="AlphaFoldDB" id="A0AAU8IUU3"/>
<sequence>MMRHRPWRARLRGLGAAAALTLSTVAAWPGQVAADVPTPAAGESVVTVKTGGDRDGDATVAPLAGVRLALYASETATDPLTDAWARCTSDGDGDCSFTVPDTGSGGANEGQRYWVRQVDGGVPPGWYTNPSLRTGKGSGSGSVDSVYQFETPALAAGQTYSSTSDFMKSTDWSASPYVASGGIWQQSRTNPEMPESCGLDVAVVLDLSSSVGSALPDLKAATDQLTNTLTGTPSRMALFSFDKNSPSANTTNHPGLVSVSTKAGADSFKSLYADWQLGSGTNWDQAQYAVAKAAPVYDLVIVLTDGNPTRWSNPYTGDGSNTHFADVEGGIFASNAVKAKGERVVAVGVGKGVEGISGLNLRAISGEEAFAGDNPTTADYYQTDDFAAAGQALHNLALTHCDGTLSVIKQIVPAGNTGEDVSGAENAGAGWQFDASTTTGGIGGLPDTQTTQDDDTGGVVFHPTYPSGTTDADVTVAETQHSGYDLVTQGGKNAVCTNLDTGADVPVTNTGTAAAPAFTVQVPSLAAVSCMVYNKPPQSADVRVDKVWEIDGTRYAHADRPDGFDAALTLTGPSGAAARPQEWGTVREGYTVGDSTTVAETTSLPDSCTLTGSRVTDANGADVDEPLPYRAELTREHNTFAVLNEVTCKARLTLVKKVVNEHGGTAAPGDWTLTADGPSDLSGVTGTDAVTNAEVEAGTYTLAESDGPQAYDAGDWACESAGGAAVPVTDAEVAVAPGADVTCTITNTDRAASPSPTPTPTPTPTSTVTPPGTPEPTLPPGDKDHGGELADTGSGFGLAGWSAMAAALLVAAGTALVARRLRRH</sequence>
<evidence type="ECO:0000256" key="2">
    <source>
        <dbReference type="SAM" id="Phobius"/>
    </source>
</evidence>